<sequence>MDNRVEKVSDAVERLAVSLAESGAVPVPELIRALERAAERLRSPNNSVEVPADLVSQADAARSVGVSRQAVNQWARKGLVSTYPGVRNRAQVSLAEVAIAAHQRTPPHFGADRRHELMQFLELTKDPSVARLADDLDQLLDVDVPLRPEEPHVLREFVVAAMDAGNRHKELSAEGERLLAELEPRFRLDVDTSFGQLVTSLGLVVTSAHGHSGFDSASSVVLGLLGAATVGTQHLRDGSAVASGIAHAAREVWGDDWPGRLHEAAYRIGMTSPAPLVRFTESMTHLDAHRFLRQAQPTGVSISYSRRPGPLLPEWFHGSNVYCDVTRGRRLTPTWAFEASDAEALASSPGGALTNPFRVFAYEHALLDSSVHGVRRYCFSATDARAAMRSVRSHLGADEYETYLRTSVETLATTLAVPHVELAVVEDDDAFDWWKDHIIRASEHEVLLGLHDPGLRGVAHSLLVQTSALPAVVEAADNALRDRLRIYVKNLEFDVIDARYRDDLRRGRARIIKAGGVALTIAEASALAEAEIEACLR</sequence>
<dbReference type="OrthoDB" id="4577814at2"/>
<dbReference type="AlphaFoldDB" id="A0A641AQG3"/>
<evidence type="ECO:0000313" key="1">
    <source>
        <dbReference type="EMBL" id="KAA1379922.1"/>
    </source>
</evidence>
<proteinExistence type="predicted"/>
<reference evidence="1" key="1">
    <citation type="submission" date="2019-09" db="EMBL/GenBank/DDBJ databases">
        <authorList>
            <person name="Li J."/>
        </authorList>
    </citation>
    <scope>NUCLEOTIDE SEQUENCE [LARGE SCALE GENOMIC DNA]</scope>
    <source>
        <strain evidence="1">NRBC 14897</strain>
    </source>
</reference>
<dbReference type="Proteomes" id="UP001515100">
    <property type="component" value="Unassembled WGS sequence"/>
</dbReference>
<name>A0A641AQG3_9ACTN</name>
<comment type="caution">
    <text evidence="1">The sequence shown here is derived from an EMBL/GenBank/DDBJ whole genome shotgun (WGS) entry which is preliminary data.</text>
</comment>
<accession>A0A641AQG3</accession>
<gene>
    <name evidence="1" type="ORF">ESP62_001535</name>
</gene>
<protein>
    <submittedName>
        <fullName evidence="1">Uncharacterized protein</fullName>
    </submittedName>
</protein>
<dbReference type="RefSeq" id="WP_129179897.1">
    <property type="nucleotide sequence ID" value="NZ_JAGIOG010000001.1"/>
</dbReference>
<keyword evidence="2" id="KW-1185">Reference proteome</keyword>
<evidence type="ECO:0000313" key="2">
    <source>
        <dbReference type="Proteomes" id="UP001515100"/>
    </source>
</evidence>
<organism evidence="1 2">
    <name type="scientific">Aeromicrobium fastidiosum</name>
    <dbReference type="NCBI Taxonomy" id="52699"/>
    <lineage>
        <taxon>Bacteria</taxon>
        <taxon>Bacillati</taxon>
        <taxon>Actinomycetota</taxon>
        <taxon>Actinomycetes</taxon>
        <taxon>Propionibacteriales</taxon>
        <taxon>Nocardioidaceae</taxon>
        <taxon>Aeromicrobium</taxon>
    </lineage>
</organism>
<dbReference type="EMBL" id="SDPP02000001">
    <property type="protein sequence ID" value="KAA1379922.1"/>
    <property type="molecule type" value="Genomic_DNA"/>
</dbReference>